<proteinExistence type="predicted"/>
<dbReference type="InterPro" id="IPR029063">
    <property type="entry name" value="SAM-dependent_MTases_sf"/>
</dbReference>
<sequence length="232" mass="26738">MINKDHQSKQLKYFNIYQPHLYTDLNNYNLKLASRVKNSIQLSPGQKILEVGAGAGRFSLPLKSLGVEVEALDFSEVLLDELKKKDPQIKVIRSDIDELDDKDKYDTVVGFYVLHHLENLEKSLASMFRVLKNGGEICFVEPNPNNLLYYIQPFVSKNMSWNEEKGFLKMRSDYLKTEFEKAGFTDFKITKFGFFPPFVVNTSLGLRLDNLLEKFPPFKPFLPFLLIRAGKG</sequence>
<comment type="caution">
    <text evidence="1">The sequence shown here is derived from an EMBL/GenBank/DDBJ whole genome shotgun (WGS) entry which is preliminary data.</text>
</comment>
<dbReference type="SUPFAM" id="SSF53335">
    <property type="entry name" value="S-adenosyl-L-methionine-dependent methyltransferases"/>
    <property type="match status" value="1"/>
</dbReference>
<reference evidence="1 2" key="1">
    <citation type="journal article" date="2016" name="Nat. Commun.">
        <title>Thousands of microbial genomes shed light on interconnected biogeochemical processes in an aquifer system.</title>
        <authorList>
            <person name="Anantharaman K."/>
            <person name="Brown C.T."/>
            <person name="Hug L.A."/>
            <person name="Sharon I."/>
            <person name="Castelle C.J."/>
            <person name="Probst A.J."/>
            <person name="Thomas B.C."/>
            <person name="Singh A."/>
            <person name="Wilkins M.J."/>
            <person name="Karaoz U."/>
            <person name="Brodie E.L."/>
            <person name="Williams K.H."/>
            <person name="Hubbard S.S."/>
            <person name="Banfield J.F."/>
        </authorList>
    </citation>
    <scope>NUCLEOTIDE SEQUENCE [LARGE SCALE GENOMIC DNA]</scope>
</reference>
<dbReference type="Gene3D" id="3.40.50.150">
    <property type="entry name" value="Vaccinia Virus protein VP39"/>
    <property type="match status" value="1"/>
</dbReference>
<evidence type="ECO:0008006" key="3">
    <source>
        <dbReference type="Google" id="ProtNLM"/>
    </source>
</evidence>
<dbReference type="EMBL" id="MHCX01000008">
    <property type="protein sequence ID" value="OGY30089.1"/>
    <property type="molecule type" value="Genomic_DNA"/>
</dbReference>
<dbReference type="Proteomes" id="UP000177821">
    <property type="component" value="Unassembled WGS sequence"/>
</dbReference>
<name>A0A1G1WQV3_9BACT</name>
<dbReference type="CDD" id="cd02440">
    <property type="entry name" value="AdoMet_MTases"/>
    <property type="match status" value="1"/>
</dbReference>
<accession>A0A1G1WQV3</accession>
<dbReference type="Pfam" id="PF13489">
    <property type="entry name" value="Methyltransf_23"/>
    <property type="match status" value="1"/>
</dbReference>
<protein>
    <recommendedName>
        <fullName evidence="3">Methyltransferase type 11 domain-containing protein</fullName>
    </recommendedName>
</protein>
<evidence type="ECO:0000313" key="1">
    <source>
        <dbReference type="EMBL" id="OGY30089.1"/>
    </source>
</evidence>
<organism evidence="1 2">
    <name type="scientific">Candidatus Woykebacteria bacterium RIFCSPHIGHO2_02_FULL_43_16b</name>
    <dbReference type="NCBI Taxonomy" id="1802601"/>
    <lineage>
        <taxon>Bacteria</taxon>
        <taxon>Candidatus Woykeibacteriota</taxon>
    </lineage>
</organism>
<dbReference type="PANTHER" id="PTHR43861">
    <property type="entry name" value="TRANS-ACONITATE 2-METHYLTRANSFERASE-RELATED"/>
    <property type="match status" value="1"/>
</dbReference>
<dbReference type="AlphaFoldDB" id="A0A1G1WQV3"/>
<gene>
    <name evidence="1" type="ORF">A3J50_03325</name>
</gene>
<evidence type="ECO:0000313" key="2">
    <source>
        <dbReference type="Proteomes" id="UP000177821"/>
    </source>
</evidence>